<proteinExistence type="predicted"/>
<dbReference type="RefSeq" id="WP_268057522.1">
    <property type="nucleotide sequence ID" value="NZ_JAPOHA010000003.1"/>
</dbReference>
<evidence type="ECO:0000256" key="1">
    <source>
        <dbReference type="ARBA" id="ARBA00022679"/>
    </source>
</evidence>
<dbReference type="PROSITE" id="PS00584">
    <property type="entry name" value="PFKB_KINASES_2"/>
    <property type="match status" value="1"/>
</dbReference>
<dbReference type="InterPro" id="IPR002173">
    <property type="entry name" value="Carboh/pur_kinase_PfkB_CS"/>
</dbReference>
<organism evidence="4 5">
    <name type="scientific">Caproiciproducens galactitolivorans</name>
    <dbReference type="NCBI Taxonomy" id="642589"/>
    <lineage>
        <taxon>Bacteria</taxon>
        <taxon>Bacillati</taxon>
        <taxon>Bacillota</taxon>
        <taxon>Clostridia</taxon>
        <taxon>Eubacteriales</taxon>
        <taxon>Acutalibacteraceae</taxon>
        <taxon>Caproiciproducens</taxon>
    </lineage>
</organism>
<comment type="caution">
    <text evidence="4">The sequence shown here is derived from an EMBL/GenBank/DDBJ whole genome shotgun (WGS) entry which is preliminary data.</text>
</comment>
<evidence type="ECO:0000256" key="2">
    <source>
        <dbReference type="ARBA" id="ARBA00022777"/>
    </source>
</evidence>
<dbReference type="PANTHER" id="PTHR10584">
    <property type="entry name" value="SUGAR KINASE"/>
    <property type="match status" value="1"/>
</dbReference>
<evidence type="ECO:0000313" key="4">
    <source>
        <dbReference type="EMBL" id="MCY1713509.1"/>
    </source>
</evidence>
<sequence>MKLITIGDNVTDCYLSDGLYYPGGQAVNVAVNAKRDGAEKVNYLGIFGDDDRAEYIRACLEREGVTTLRCRKVYAPTAQPGVRIGPGGERIFVRGPRDSCQHLFALSLVSEDYEIIRSYDVCHTTNEAHIETQLPALSAEIPVSFDFSTRNDDAYLRAVCPFLTYAFFSGSGLRDEEVSGLIEKVLALGPRIVGVTRGEQGSVFSDGKKSYRHEAQKVKATDTMGAGDAFIAAFLTRYTDNGDMETSLDFAADRAAYACTVNGGFGYPHKNV</sequence>
<dbReference type="GO" id="GO:0016301">
    <property type="term" value="F:kinase activity"/>
    <property type="evidence" value="ECO:0007669"/>
    <property type="project" value="UniProtKB-KW"/>
</dbReference>
<dbReference type="Gene3D" id="3.40.1190.20">
    <property type="match status" value="1"/>
</dbReference>
<dbReference type="PANTHER" id="PTHR10584:SF157">
    <property type="entry name" value="SULFOFRUCTOSE KINASE"/>
    <property type="match status" value="1"/>
</dbReference>
<dbReference type="InterPro" id="IPR011611">
    <property type="entry name" value="PfkB_dom"/>
</dbReference>
<reference evidence="4 5" key="1">
    <citation type="submission" date="2022-11" db="EMBL/GenBank/DDBJ databases">
        <authorList>
            <person name="Caiyu Z."/>
        </authorList>
    </citation>
    <scope>NUCLEOTIDE SEQUENCE [LARGE SCALE GENOMIC DNA]</scope>
    <source>
        <strain evidence="4 5">YR-4</strain>
    </source>
</reference>
<keyword evidence="2 4" id="KW-0418">Kinase</keyword>
<evidence type="ECO:0000259" key="3">
    <source>
        <dbReference type="Pfam" id="PF00294"/>
    </source>
</evidence>
<feature type="domain" description="Carbohydrate kinase PfkB" evidence="3">
    <location>
        <begin position="17"/>
        <end position="263"/>
    </location>
</feature>
<keyword evidence="1" id="KW-0808">Transferase</keyword>
<keyword evidence="5" id="KW-1185">Reference proteome</keyword>
<gene>
    <name evidence="4" type="ORF">OUY18_04465</name>
</gene>
<dbReference type="Proteomes" id="UP001082703">
    <property type="component" value="Unassembled WGS sequence"/>
</dbReference>
<dbReference type="InterPro" id="IPR029056">
    <property type="entry name" value="Ribokinase-like"/>
</dbReference>
<protein>
    <submittedName>
        <fullName evidence="4">PfkB family carbohydrate kinase</fullName>
    </submittedName>
</protein>
<accession>A0ABT4BRI0</accession>
<dbReference type="EMBL" id="JAPOHA010000003">
    <property type="protein sequence ID" value="MCY1713509.1"/>
    <property type="molecule type" value="Genomic_DNA"/>
</dbReference>
<dbReference type="SUPFAM" id="SSF53613">
    <property type="entry name" value="Ribokinase-like"/>
    <property type="match status" value="1"/>
</dbReference>
<name>A0ABT4BRI0_9FIRM</name>
<evidence type="ECO:0000313" key="5">
    <source>
        <dbReference type="Proteomes" id="UP001082703"/>
    </source>
</evidence>
<dbReference type="Pfam" id="PF00294">
    <property type="entry name" value="PfkB"/>
    <property type="match status" value="1"/>
</dbReference>